<dbReference type="GO" id="GO:1990281">
    <property type="term" value="C:efflux pump complex"/>
    <property type="evidence" value="ECO:0007669"/>
    <property type="project" value="TreeGrafter"/>
</dbReference>
<dbReference type="Gene3D" id="2.40.50.100">
    <property type="match status" value="1"/>
</dbReference>
<dbReference type="Proteomes" id="UP000275727">
    <property type="component" value="Chromosome"/>
</dbReference>
<dbReference type="Gene3D" id="2.40.420.20">
    <property type="match status" value="1"/>
</dbReference>
<name>A0AAD1D4I7_SPHMI</name>
<dbReference type="KEGG" id="smic:SmB9_08560"/>
<reference evidence="7 9" key="2">
    <citation type="submission" date="2018-10" db="EMBL/GenBank/DDBJ databases">
        <title>Genomic Encyclopedia of Type Strains, Phase IV (KMG-IV): sequencing the most valuable type-strain genomes for metagenomic binning, comparative biology and taxonomic classification.</title>
        <authorList>
            <person name="Goeker M."/>
        </authorList>
    </citation>
    <scope>NUCLEOTIDE SEQUENCE [LARGE SCALE GENOMIC DNA]</scope>
    <source>
        <strain evidence="7 9">DSM 19791</strain>
    </source>
</reference>
<organism evidence="6 8">
    <name type="scientific">Sphingosinicella microcystinivorans</name>
    <dbReference type="NCBI Taxonomy" id="335406"/>
    <lineage>
        <taxon>Bacteria</taxon>
        <taxon>Pseudomonadati</taxon>
        <taxon>Pseudomonadota</taxon>
        <taxon>Alphaproteobacteria</taxon>
        <taxon>Sphingomonadales</taxon>
        <taxon>Sphingosinicellaceae</taxon>
        <taxon>Sphingosinicella</taxon>
    </lineage>
</organism>
<evidence type="ECO:0000313" key="8">
    <source>
        <dbReference type="Proteomes" id="UP000275727"/>
    </source>
</evidence>
<dbReference type="Gene3D" id="2.40.30.170">
    <property type="match status" value="1"/>
</dbReference>
<feature type="domain" description="CusB-like beta-barrel" evidence="3">
    <location>
        <begin position="187"/>
        <end position="244"/>
    </location>
</feature>
<dbReference type="InterPro" id="IPR058637">
    <property type="entry name" value="YknX-like_C"/>
</dbReference>
<sequence>MRARWIFLGLLVALVATAFAYRTLRPTPVETAGVTRGKAVEVVYATGFVEVEEPVEIAARVTAPVVDIRVKEGDRVTRGTLLATLDIADLNAEIARLAAVTRGMEAEARRTLTLVDRGFASKAARDNVVANRDAARAAEKAARERLENYALRAGVNGIVLRRDAEPGDLASPSRTLFVIGDPARIKITATVDERDIPRIRVGQQALMSSDAYAGRIFPARVREITPGGDPDQRSFRVRLEPLSNEPLPVGLTLEVNIVTREKEGALLVPDGAVEDGQVWRLADGRAKRTPVKTGIVGTDRTEVTEGLAPGDVVIVNPPEGLSDGARVSSEASATKKTAGPR</sequence>
<reference evidence="6 8" key="1">
    <citation type="submission" date="2018-06" db="EMBL/GenBank/DDBJ databases">
        <title>Complete Genome Sequence of the Microcystin-Degrading Bacterium Sphingosinicella microcystinivorans Strain B-9.</title>
        <authorList>
            <person name="Jin H."/>
            <person name="Nishizawa T."/>
            <person name="Guo Y."/>
            <person name="Nishizawa A."/>
            <person name="Park H."/>
            <person name="Kato H."/>
            <person name="Tsuji K."/>
            <person name="Harada K."/>
        </authorList>
    </citation>
    <scope>NUCLEOTIDE SEQUENCE [LARGE SCALE GENOMIC DNA]</scope>
    <source>
        <strain evidence="6 8">B9</strain>
    </source>
</reference>
<dbReference type="EMBL" id="AP018711">
    <property type="protein sequence ID" value="BBE33198.1"/>
    <property type="molecule type" value="Genomic_DNA"/>
</dbReference>
<feature type="domain" description="CzcB-like barrel-sandwich hybrid" evidence="4">
    <location>
        <begin position="55"/>
        <end position="181"/>
    </location>
</feature>
<dbReference type="InterPro" id="IPR058647">
    <property type="entry name" value="BSH_CzcB-like"/>
</dbReference>
<accession>A0AAD1D4I7</accession>
<dbReference type="Pfam" id="PF25973">
    <property type="entry name" value="BSH_CzcB"/>
    <property type="match status" value="1"/>
</dbReference>
<protein>
    <submittedName>
        <fullName evidence="7">RND family efflux transporter MFP subunit</fullName>
    </submittedName>
    <submittedName>
        <fullName evidence="6">RND transporter</fullName>
    </submittedName>
</protein>
<feature type="domain" description="YknX-like C-terminal permuted SH3-like" evidence="5">
    <location>
        <begin position="268"/>
        <end position="328"/>
    </location>
</feature>
<dbReference type="EMBL" id="RBWX01000011">
    <property type="protein sequence ID" value="RKS85512.1"/>
    <property type="molecule type" value="Genomic_DNA"/>
</dbReference>
<dbReference type="Pfam" id="PF25954">
    <property type="entry name" value="Beta-barrel_RND_2"/>
    <property type="match status" value="1"/>
</dbReference>
<dbReference type="InterPro" id="IPR006143">
    <property type="entry name" value="RND_pump_MFP"/>
</dbReference>
<dbReference type="SUPFAM" id="SSF111369">
    <property type="entry name" value="HlyD-like secretion proteins"/>
    <property type="match status" value="1"/>
</dbReference>
<evidence type="ECO:0000256" key="2">
    <source>
        <dbReference type="SAM" id="MobiDB-lite"/>
    </source>
</evidence>
<dbReference type="GO" id="GO:0015562">
    <property type="term" value="F:efflux transmembrane transporter activity"/>
    <property type="evidence" value="ECO:0007669"/>
    <property type="project" value="TreeGrafter"/>
</dbReference>
<evidence type="ECO:0000259" key="5">
    <source>
        <dbReference type="Pfam" id="PF25989"/>
    </source>
</evidence>
<proteinExistence type="inferred from homology"/>
<evidence type="ECO:0000313" key="9">
    <source>
        <dbReference type="Proteomes" id="UP000276029"/>
    </source>
</evidence>
<evidence type="ECO:0000256" key="1">
    <source>
        <dbReference type="ARBA" id="ARBA00009477"/>
    </source>
</evidence>
<dbReference type="PANTHER" id="PTHR30469">
    <property type="entry name" value="MULTIDRUG RESISTANCE PROTEIN MDTA"/>
    <property type="match status" value="1"/>
</dbReference>
<evidence type="ECO:0000259" key="4">
    <source>
        <dbReference type="Pfam" id="PF25973"/>
    </source>
</evidence>
<dbReference type="Pfam" id="PF25989">
    <property type="entry name" value="YknX_C"/>
    <property type="match status" value="1"/>
</dbReference>
<dbReference type="PANTHER" id="PTHR30469:SF15">
    <property type="entry name" value="HLYD FAMILY OF SECRETION PROTEINS"/>
    <property type="match status" value="1"/>
</dbReference>
<evidence type="ECO:0000259" key="3">
    <source>
        <dbReference type="Pfam" id="PF25954"/>
    </source>
</evidence>
<dbReference type="Proteomes" id="UP000276029">
    <property type="component" value="Unassembled WGS sequence"/>
</dbReference>
<dbReference type="RefSeq" id="WP_121053345.1">
    <property type="nucleotide sequence ID" value="NZ_AP018711.1"/>
</dbReference>
<dbReference type="NCBIfam" id="TIGR01730">
    <property type="entry name" value="RND_mfp"/>
    <property type="match status" value="1"/>
</dbReference>
<feature type="region of interest" description="Disordered" evidence="2">
    <location>
        <begin position="311"/>
        <end position="341"/>
    </location>
</feature>
<evidence type="ECO:0000313" key="6">
    <source>
        <dbReference type="EMBL" id="BBE33198.1"/>
    </source>
</evidence>
<keyword evidence="9" id="KW-1185">Reference proteome</keyword>
<dbReference type="AlphaFoldDB" id="A0AAD1D4I7"/>
<comment type="similarity">
    <text evidence="1">Belongs to the membrane fusion protein (MFP) (TC 8.A.1) family.</text>
</comment>
<dbReference type="InterPro" id="IPR058792">
    <property type="entry name" value="Beta-barrel_RND_2"/>
</dbReference>
<gene>
    <name evidence="7" type="ORF">DFR51_3432</name>
    <name evidence="6" type="ORF">SmB9_08560</name>
</gene>
<evidence type="ECO:0000313" key="7">
    <source>
        <dbReference type="EMBL" id="RKS85512.1"/>
    </source>
</evidence>